<evidence type="ECO:0000256" key="2">
    <source>
        <dbReference type="ARBA" id="ARBA00009677"/>
    </source>
</evidence>
<evidence type="ECO:0000313" key="10">
    <source>
        <dbReference type="EMBL" id="PWK83098.1"/>
    </source>
</evidence>
<dbReference type="SUPFAM" id="SSF117143">
    <property type="entry name" value="Flagellar hook protein flgE"/>
    <property type="match status" value="1"/>
</dbReference>
<keyword evidence="3 6" id="KW-0975">Bacterial flagellum</keyword>
<evidence type="ECO:0000259" key="7">
    <source>
        <dbReference type="Pfam" id="PF00460"/>
    </source>
</evidence>
<dbReference type="NCBIfam" id="NF009280">
    <property type="entry name" value="PRK12640.1"/>
    <property type="match status" value="1"/>
</dbReference>
<gene>
    <name evidence="10" type="ORF">C7456_11446</name>
</gene>
<evidence type="ECO:0000256" key="4">
    <source>
        <dbReference type="ARBA" id="ARBA00038560"/>
    </source>
</evidence>
<dbReference type="InterPro" id="IPR012836">
    <property type="entry name" value="FlgF"/>
</dbReference>
<accession>A0A316HPE1</accession>
<dbReference type="InterPro" id="IPR053967">
    <property type="entry name" value="LlgE_F_G-like_D1"/>
</dbReference>
<dbReference type="Pfam" id="PF06429">
    <property type="entry name" value="Flg_bbr_C"/>
    <property type="match status" value="1"/>
</dbReference>
<dbReference type="InterPro" id="IPR010930">
    <property type="entry name" value="Flg_bb/hook_C_dom"/>
</dbReference>
<dbReference type="GO" id="GO:0030694">
    <property type="term" value="C:bacterial-type flagellum basal body, rod"/>
    <property type="evidence" value="ECO:0007669"/>
    <property type="project" value="UniProtKB-UniRule"/>
</dbReference>
<dbReference type="PANTHER" id="PTHR30435">
    <property type="entry name" value="FLAGELLAR PROTEIN"/>
    <property type="match status" value="1"/>
</dbReference>
<dbReference type="NCBIfam" id="TIGR03506">
    <property type="entry name" value="FlgEFG_subfam"/>
    <property type="match status" value="1"/>
</dbReference>
<keyword evidence="10" id="KW-0969">Cilium</keyword>
<comment type="similarity">
    <text evidence="2 6">Belongs to the flagella basal body rod proteins family.</text>
</comment>
<evidence type="ECO:0000256" key="6">
    <source>
        <dbReference type="RuleBase" id="RU362116"/>
    </source>
</evidence>
<dbReference type="GO" id="GO:0071978">
    <property type="term" value="P:bacterial-type flagellum-dependent swarming motility"/>
    <property type="evidence" value="ECO:0007669"/>
    <property type="project" value="TreeGrafter"/>
</dbReference>
<dbReference type="AlphaFoldDB" id="A0A316HPE1"/>
<evidence type="ECO:0000259" key="9">
    <source>
        <dbReference type="Pfam" id="PF22692"/>
    </source>
</evidence>
<organism evidence="10 11">
    <name type="scientific">Fulvimonas soli</name>
    <dbReference type="NCBI Taxonomy" id="155197"/>
    <lineage>
        <taxon>Bacteria</taxon>
        <taxon>Pseudomonadati</taxon>
        <taxon>Pseudomonadota</taxon>
        <taxon>Gammaproteobacteria</taxon>
        <taxon>Lysobacterales</taxon>
        <taxon>Rhodanobacteraceae</taxon>
        <taxon>Fulvimonas</taxon>
    </lineage>
</organism>
<dbReference type="OrthoDB" id="9804559at2"/>
<evidence type="ECO:0000313" key="11">
    <source>
        <dbReference type="Proteomes" id="UP000245812"/>
    </source>
</evidence>
<reference evidence="10 11" key="1">
    <citation type="submission" date="2018-05" db="EMBL/GenBank/DDBJ databases">
        <title>Genomic Encyclopedia of Type Strains, Phase IV (KMG-IV): sequencing the most valuable type-strain genomes for metagenomic binning, comparative biology and taxonomic classification.</title>
        <authorList>
            <person name="Goeker M."/>
        </authorList>
    </citation>
    <scope>NUCLEOTIDE SEQUENCE [LARGE SCALE GENOMIC DNA]</scope>
    <source>
        <strain evidence="10 11">DSM 14263</strain>
    </source>
</reference>
<feature type="domain" description="Flagellar basal-body/hook protein C-terminal" evidence="8">
    <location>
        <begin position="200"/>
        <end position="241"/>
    </location>
</feature>
<dbReference type="Pfam" id="PF00460">
    <property type="entry name" value="Flg_bb_rod"/>
    <property type="match status" value="1"/>
</dbReference>
<dbReference type="RefSeq" id="WP_109724577.1">
    <property type="nucleotide sequence ID" value="NZ_MSZV01000064.1"/>
</dbReference>
<comment type="subcellular location">
    <subcellularLocation>
        <location evidence="1 6">Bacterial flagellum basal body</location>
    </subcellularLocation>
</comment>
<sequence length="246" mass="25339">MDRSVYIAMTGATQIMRAQDVVSHNLANASTTGFKSELDAFRSLPVLGPGSPTRINAVAQGLGRDDAQGSMQHTGRALDVAVRGPGWIAVQAPDGSEAYTRAGDLRLTADGMLTDAAGNPVLGNGGPINIPDSTQISIGDDGTISTVPLGQGPNTLTQVDRIKLVNPDPAQLAKGADGLMHLAGGGVADADATVQLAPETLEGSNVNPSSELVRMIALSRQYEMQVRSIKTAEDDADAGAKLLQAS</sequence>
<dbReference type="NCBIfam" id="TIGR02490">
    <property type="entry name" value="flgF"/>
    <property type="match status" value="1"/>
</dbReference>
<comment type="subunit">
    <text evidence="4 6">The basal body constitutes a major portion of the flagellar organelle and consists of five rings (E,L,P,S, and M) mounted on a central rod. The rod consists of about 26 subunits of FlgG in the distal portion, and FlgB, FlgC and FlgF are thought to build up the proximal portion of the rod with about 6 subunits each.</text>
</comment>
<evidence type="ECO:0000256" key="3">
    <source>
        <dbReference type="ARBA" id="ARBA00023143"/>
    </source>
</evidence>
<feature type="domain" description="Flagellar hook protein FlgE/F/G-like D1" evidence="9">
    <location>
        <begin position="81"/>
        <end position="145"/>
    </location>
</feature>
<evidence type="ECO:0000259" key="8">
    <source>
        <dbReference type="Pfam" id="PF06429"/>
    </source>
</evidence>
<dbReference type="PANTHER" id="PTHR30435:SF18">
    <property type="entry name" value="FLAGELLAR BASAL-BODY ROD PROTEIN FLGF"/>
    <property type="match status" value="1"/>
</dbReference>
<keyword evidence="11" id="KW-1185">Reference proteome</keyword>
<dbReference type="Proteomes" id="UP000245812">
    <property type="component" value="Unassembled WGS sequence"/>
</dbReference>
<name>A0A316HPE1_9GAMM</name>
<evidence type="ECO:0000256" key="1">
    <source>
        <dbReference type="ARBA" id="ARBA00004117"/>
    </source>
</evidence>
<dbReference type="InterPro" id="IPR001444">
    <property type="entry name" value="Flag_bb_rod_N"/>
</dbReference>
<evidence type="ECO:0000256" key="5">
    <source>
        <dbReference type="ARBA" id="ARBA00040228"/>
    </source>
</evidence>
<proteinExistence type="inferred from homology"/>
<keyword evidence="10" id="KW-0966">Cell projection</keyword>
<dbReference type="InterPro" id="IPR020013">
    <property type="entry name" value="Flagellar_FlgE/F/G"/>
</dbReference>
<dbReference type="EMBL" id="QGHC01000014">
    <property type="protein sequence ID" value="PWK83098.1"/>
    <property type="molecule type" value="Genomic_DNA"/>
</dbReference>
<dbReference type="InterPro" id="IPR037925">
    <property type="entry name" value="FlgE/F/G-like"/>
</dbReference>
<keyword evidence="10" id="KW-0282">Flagellum</keyword>
<comment type="caution">
    <text evidence="10">The sequence shown here is derived from an EMBL/GenBank/DDBJ whole genome shotgun (WGS) entry which is preliminary data.</text>
</comment>
<feature type="domain" description="Flagellar basal body rod protein N-terminal" evidence="7">
    <location>
        <begin position="6"/>
        <end position="35"/>
    </location>
</feature>
<dbReference type="Pfam" id="PF22692">
    <property type="entry name" value="LlgE_F_G_D1"/>
    <property type="match status" value="1"/>
</dbReference>
<protein>
    <recommendedName>
        <fullName evidence="5 6">Flagellar basal-body rod protein FlgF</fullName>
    </recommendedName>
</protein>